<organism evidence="1 2">
    <name type="scientific">Prunus dulcis</name>
    <name type="common">Almond</name>
    <name type="synonym">Amygdalus dulcis</name>
    <dbReference type="NCBI Taxonomy" id="3755"/>
    <lineage>
        <taxon>Eukaryota</taxon>
        <taxon>Viridiplantae</taxon>
        <taxon>Streptophyta</taxon>
        <taxon>Embryophyta</taxon>
        <taxon>Tracheophyta</taxon>
        <taxon>Spermatophyta</taxon>
        <taxon>Magnoliopsida</taxon>
        <taxon>eudicotyledons</taxon>
        <taxon>Gunneridae</taxon>
        <taxon>Pentapetalae</taxon>
        <taxon>rosids</taxon>
        <taxon>fabids</taxon>
        <taxon>Rosales</taxon>
        <taxon>Rosaceae</taxon>
        <taxon>Amygdaloideae</taxon>
        <taxon>Amygdaleae</taxon>
        <taxon>Prunus</taxon>
    </lineage>
</organism>
<dbReference type="Proteomes" id="UP001054821">
    <property type="component" value="Chromosome 2"/>
</dbReference>
<sequence>MPSSGLILAGFFLVPLCRDLDITADESVLLDLSNVRTICRTDCDFSNVIFISFGINWLLYFLESELNILRASVLNLGLAYNIMHFPFAVVY</sequence>
<evidence type="ECO:0000313" key="2">
    <source>
        <dbReference type="Proteomes" id="UP001054821"/>
    </source>
</evidence>
<keyword evidence="2" id="KW-1185">Reference proteome</keyword>
<dbReference type="AlphaFoldDB" id="A0AAD4WP92"/>
<evidence type="ECO:0000313" key="1">
    <source>
        <dbReference type="EMBL" id="KAI5347115.1"/>
    </source>
</evidence>
<gene>
    <name evidence="1" type="ORF">L3X38_014994</name>
</gene>
<dbReference type="EMBL" id="JAJFAZ020000002">
    <property type="protein sequence ID" value="KAI5347115.1"/>
    <property type="molecule type" value="Genomic_DNA"/>
</dbReference>
<comment type="caution">
    <text evidence="1">The sequence shown here is derived from an EMBL/GenBank/DDBJ whole genome shotgun (WGS) entry which is preliminary data.</text>
</comment>
<name>A0AAD4WP92_PRUDU</name>
<proteinExistence type="predicted"/>
<protein>
    <submittedName>
        <fullName evidence="1">Uncharacterized protein</fullName>
    </submittedName>
</protein>
<reference evidence="1 2" key="1">
    <citation type="journal article" date="2022" name="G3 (Bethesda)">
        <title>Whole-genome sequence and methylome profiling of the almond [Prunus dulcis (Mill.) D.A. Webb] cultivar 'Nonpareil'.</title>
        <authorList>
            <person name="D'Amico-Willman K.M."/>
            <person name="Ouma W.Z."/>
            <person name="Meulia T."/>
            <person name="Sideli G.M."/>
            <person name="Gradziel T.M."/>
            <person name="Fresnedo-Ramirez J."/>
        </authorList>
    </citation>
    <scope>NUCLEOTIDE SEQUENCE [LARGE SCALE GENOMIC DNA]</scope>
    <source>
        <strain evidence="1">Clone GOH B32 T37-40</strain>
    </source>
</reference>
<accession>A0AAD4WP92</accession>